<proteinExistence type="predicted"/>
<gene>
    <name evidence="1" type="ORF">V6N11_032128</name>
</gene>
<reference evidence="1 2" key="1">
    <citation type="journal article" date="2024" name="G3 (Bethesda)">
        <title>Genome assembly of Hibiscus sabdariffa L. provides insights into metabolisms of medicinal natural products.</title>
        <authorList>
            <person name="Kim T."/>
        </authorList>
    </citation>
    <scope>NUCLEOTIDE SEQUENCE [LARGE SCALE GENOMIC DNA]</scope>
    <source>
        <strain evidence="1">TK-2024</strain>
        <tissue evidence="1">Old leaves</tissue>
    </source>
</reference>
<dbReference type="Proteomes" id="UP001396334">
    <property type="component" value="Unassembled WGS sequence"/>
</dbReference>
<organism evidence="1 2">
    <name type="scientific">Hibiscus sabdariffa</name>
    <name type="common">roselle</name>
    <dbReference type="NCBI Taxonomy" id="183260"/>
    <lineage>
        <taxon>Eukaryota</taxon>
        <taxon>Viridiplantae</taxon>
        <taxon>Streptophyta</taxon>
        <taxon>Embryophyta</taxon>
        <taxon>Tracheophyta</taxon>
        <taxon>Spermatophyta</taxon>
        <taxon>Magnoliopsida</taxon>
        <taxon>eudicotyledons</taxon>
        <taxon>Gunneridae</taxon>
        <taxon>Pentapetalae</taxon>
        <taxon>rosids</taxon>
        <taxon>malvids</taxon>
        <taxon>Malvales</taxon>
        <taxon>Malvaceae</taxon>
        <taxon>Malvoideae</taxon>
        <taxon>Hibiscus</taxon>
    </lineage>
</organism>
<accession>A0ABR2T0F8</accession>
<dbReference type="EMBL" id="JBBPBN010000010">
    <property type="protein sequence ID" value="KAK9030714.1"/>
    <property type="molecule type" value="Genomic_DNA"/>
</dbReference>
<name>A0ABR2T0F8_9ROSI</name>
<evidence type="ECO:0000313" key="1">
    <source>
        <dbReference type="EMBL" id="KAK9030714.1"/>
    </source>
</evidence>
<evidence type="ECO:0000313" key="2">
    <source>
        <dbReference type="Proteomes" id="UP001396334"/>
    </source>
</evidence>
<keyword evidence="2" id="KW-1185">Reference proteome</keyword>
<comment type="caution">
    <text evidence="1">The sequence shown here is derived from an EMBL/GenBank/DDBJ whole genome shotgun (WGS) entry which is preliminary data.</text>
</comment>
<protein>
    <submittedName>
        <fullName evidence="1">Uncharacterized protein</fullName>
    </submittedName>
</protein>
<sequence>MSIHGLFLKEALSPGFGRREVPIVDVLDDLEDDPLSVAATARLKVFTHFFWGLGNKDTVRALKNATFNHRADIVFLSEMKQKKRYLEKIRMKMKFDNAFYIEPEGIAGGLAYGGQMKLSYLYFIMTRTLLTLKYQLVENPNGDFNVVACLEEKYGGAPFD</sequence>